<proteinExistence type="predicted"/>
<dbReference type="PANTHER" id="PTHR33885:SF3">
    <property type="entry name" value="PHAGE SHOCK PROTEIN C"/>
    <property type="match status" value="1"/>
</dbReference>
<feature type="domain" description="Phage shock protein PspC N-terminal" evidence="7">
    <location>
        <begin position="32"/>
        <end position="87"/>
    </location>
</feature>
<name>A0A8J3CR38_9PROT</name>
<keyword evidence="2" id="KW-1003">Cell membrane</keyword>
<dbReference type="InterPro" id="IPR007168">
    <property type="entry name" value="Phageshock_PspC_N"/>
</dbReference>
<comment type="caution">
    <text evidence="8">The sequence shown here is derived from an EMBL/GenBank/DDBJ whole genome shotgun (WGS) entry which is preliminary data.</text>
</comment>
<evidence type="ECO:0000256" key="5">
    <source>
        <dbReference type="ARBA" id="ARBA00023136"/>
    </source>
</evidence>
<sequence length="160" mass="18974">MTKRYRNKTQRSLFDMDWDGSDDEYEYSGPNKLRRNKIDGILGGVCAGLGDWLGIDHGPMRILVVLAIIFAGFPVIIYFLMWMFIPSDKRAPYVREDREHRRAKRKAKRHGQIDVELGDTTKYSDVRSKFRSLEERLQDLERSVTSREWKLRRDFRDLES</sequence>
<dbReference type="AlphaFoldDB" id="A0A8J3CR38"/>
<evidence type="ECO:0000313" key="9">
    <source>
        <dbReference type="Proteomes" id="UP000634004"/>
    </source>
</evidence>
<dbReference type="Pfam" id="PF04024">
    <property type="entry name" value="PspC"/>
    <property type="match status" value="1"/>
</dbReference>
<evidence type="ECO:0000256" key="4">
    <source>
        <dbReference type="ARBA" id="ARBA00022989"/>
    </source>
</evidence>
<dbReference type="RefSeq" id="WP_189496080.1">
    <property type="nucleotide sequence ID" value="NZ_BMZH01000003.1"/>
</dbReference>
<dbReference type="InterPro" id="IPR052027">
    <property type="entry name" value="PspC"/>
</dbReference>
<reference evidence="8" key="1">
    <citation type="journal article" date="2014" name="Int. J. Syst. Evol. Microbiol.">
        <title>Complete genome sequence of Corynebacterium casei LMG S-19264T (=DSM 44701T), isolated from a smear-ripened cheese.</title>
        <authorList>
            <consortium name="US DOE Joint Genome Institute (JGI-PGF)"/>
            <person name="Walter F."/>
            <person name="Albersmeier A."/>
            <person name="Kalinowski J."/>
            <person name="Ruckert C."/>
        </authorList>
    </citation>
    <scope>NUCLEOTIDE SEQUENCE</scope>
    <source>
        <strain evidence="8">KCTC 32513</strain>
    </source>
</reference>
<accession>A0A8J3CR38</accession>
<evidence type="ECO:0000256" key="2">
    <source>
        <dbReference type="ARBA" id="ARBA00022475"/>
    </source>
</evidence>
<evidence type="ECO:0000256" key="6">
    <source>
        <dbReference type="SAM" id="Phobius"/>
    </source>
</evidence>
<keyword evidence="9" id="KW-1185">Reference proteome</keyword>
<dbReference type="GO" id="GO:0005886">
    <property type="term" value="C:plasma membrane"/>
    <property type="evidence" value="ECO:0007669"/>
    <property type="project" value="UniProtKB-SubCell"/>
</dbReference>
<organism evidence="8 9">
    <name type="scientific">Algimonas arctica</name>
    <dbReference type="NCBI Taxonomy" id="1479486"/>
    <lineage>
        <taxon>Bacteria</taxon>
        <taxon>Pseudomonadati</taxon>
        <taxon>Pseudomonadota</taxon>
        <taxon>Alphaproteobacteria</taxon>
        <taxon>Maricaulales</taxon>
        <taxon>Robiginitomaculaceae</taxon>
        <taxon>Algimonas</taxon>
    </lineage>
</organism>
<evidence type="ECO:0000256" key="3">
    <source>
        <dbReference type="ARBA" id="ARBA00022692"/>
    </source>
</evidence>
<evidence type="ECO:0000313" key="8">
    <source>
        <dbReference type="EMBL" id="GHA89023.1"/>
    </source>
</evidence>
<gene>
    <name evidence="8" type="ORF">GCM10009069_10110</name>
</gene>
<reference evidence="8" key="2">
    <citation type="submission" date="2020-09" db="EMBL/GenBank/DDBJ databases">
        <authorList>
            <person name="Sun Q."/>
            <person name="Kim S."/>
        </authorList>
    </citation>
    <scope>NUCLEOTIDE SEQUENCE</scope>
    <source>
        <strain evidence="8">KCTC 32513</strain>
    </source>
</reference>
<comment type="subcellular location">
    <subcellularLocation>
        <location evidence="1">Cell membrane</location>
        <topology evidence="1">Single-pass membrane protein</topology>
    </subcellularLocation>
</comment>
<dbReference type="Proteomes" id="UP000634004">
    <property type="component" value="Unassembled WGS sequence"/>
</dbReference>
<evidence type="ECO:0000256" key="1">
    <source>
        <dbReference type="ARBA" id="ARBA00004162"/>
    </source>
</evidence>
<keyword evidence="5 6" id="KW-0472">Membrane</keyword>
<keyword evidence="4 6" id="KW-1133">Transmembrane helix</keyword>
<dbReference type="EMBL" id="BMZH01000003">
    <property type="protein sequence ID" value="GHA89023.1"/>
    <property type="molecule type" value="Genomic_DNA"/>
</dbReference>
<evidence type="ECO:0000259" key="7">
    <source>
        <dbReference type="Pfam" id="PF04024"/>
    </source>
</evidence>
<dbReference type="PANTHER" id="PTHR33885">
    <property type="entry name" value="PHAGE SHOCK PROTEIN C"/>
    <property type="match status" value="1"/>
</dbReference>
<keyword evidence="3 6" id="KW-0812">Transmembrane</keyword>
<feature type="transmembrane region" description="Helical" evidence="6">
    <location>
        <begin position="61"/>
        <end position="85"/>
    </location>
</feature>
<protein>
    <submittedName>
        <fullName evidence="8">Phage shock protein C</fullName>
    </submittedName>
</protein>